<accession>A0A2S7WIZ3</accession>
<dbReference type="PANTHER" id="PTHR30461:SF2">
    <property type="entry name" value="SERINE RECOMBINASE PINE-RELATED"/>
    <property type="match status" value="1"/>
</dbReference>
<dbReference type="Pfam" id="PF07508">
    <property type="entry name" value="Recombinase"/>
    <property type="match status" value="1"/>
</dbReference>
<dbReference type="InterPro" id="IPR050639">
    <property type="entry name" value="SSR_resolvase"/>
</dbReference>
<evidence type="ECO:0000313" key="5">
    <source>
        <dbReference type="Proteomes" id="UP000239068"/>
    </source>
</evidence>
<evidence type="ECO:0000313" key="4">
    <source>
        <dbReference type="EMBL" id="PQJ77578.1"/>
    </source>
</evidence>
<sequence>MRKYISYYRVSTLKQGITQLGLKAQRTSVKAFLSEKDKLVAEYEETESGKKNNRLELLKAIEHCKTTNSILLIAKLDRLSRNVQFIYTLRDSNVSFVCCDMPDANSVTIGILAVLAQEERERTSLRTKKALDELRKKGVKLGSPKNLTPEARRKGTLKIIENAKENPNNKKATSLIVLLRKEKLSFRKIATKLNLDGFKTRRGKDFSASQVLILYDRYINKKEINIY</sequence>
<proteinExistence type="predicted"/>
<evidence type="ECO:0000256" key="1">
    <source>
        <dbReference type="ARBA" id="ARBA00023125"/>
    </source>
</evidence>
<dbReference type="OrthoDB" id="2290206at2"/>
<gene>
    <name evidence="4" type="ORF">BTO16_11615</name>
</gene>
<dbReference type="SMART" id="SM00857">
    <property type="entry name" value="Resolvase"/>
    <property type="match status" value="1"/>
</dbReference>
<dbReference type="EMBL" id="MSCM01000002">
    <property type="protein sequence ID" value="PQJ77578.1"/>
    <property type="molecule type" value="Genomic_DNA"/>
</dbReference>
<comment type="caution">
    <text evidence="4">The sequence shown here is derived from an EMBL/GenBank/DDBJ whole genome shotgun (WGS) entry which is preliminary data.</text>
</comment>
<dbReference type="CDD" id="cd00338">
    <property type="entry name" value="Ser_Recombinase"/>
    <property type="match status" value="1"/>
</dbReference>
<protein>
    <submittedName>
        <fullName evidence="4">Resolvase</fullName>
    </submittedName>
</protein>
<evidence type="ECO:0000259" key="3">
    <source>
        <dbReference type="SMART" id="SM00857"/>
    </source>
</evidence>
<dbReference type="InterPro" id="IPR036162">
    <property type="entry name" value="Resolvase-like_N_sf"/>
</dbReference>
<keyword evidence="1" id="KW-0238">DNA-binding</keyword>
<keyword evidence="5" id="KW-1185">Reference proteome</keyword>
<dbReference type="InterPro" id="IPR011109">
    <property type="entry name" value="DNA_bind_recombinase_dom"/>
</dbReference>
<dbReference type="Gene3D" id="3.40.50.1390">
    <property type="entry name" value="Resolvase, N-terminal catalytic domain"/>
    <property type="match status" value="1"/>
</dbReference>
<dbReference type="RefSeq" id="WP_105022894.1">
    <property type="nucleotide sequence ID" value="NZ_MSCM01000002.1"/>
</dbReference>
<dbReference type="Proteomes" id="UP000239068">
    <property type="component" value="Unassembled WGS sequence"/>
</dbReference>
<reference evidence="4 5" key="1">
    <citation type="submission" date="2016-12" db="EMBL/GenBank/DDBJ databases">
        <title>Trade-off between light-utilization and light-protection in marine flavobacteria.</title>
        <authorList>
            <person name="Kumagai Y."/>
            <person name="Yoshizawa S."/>
            <person name="Kogure K."/>
            <person name="Iwasaki W."/>
        </authorList>
    </citation>
    <scope>NUCLEOTIDE SEQUENCE [LARGE SCALE GENOMIC DNA]</scope>
    <source>
        <strain evidence="4 5">ATCC 43844</strain>
    </source>
</reference>
<dbReference type="Pfam" id="PF00239">
    <property type="entry name" value="Resolvase"/>
    <property type="match status" value="1"/>
</dbReference>
<dbReference type="SUPFAM" id="SSF53041">
    <property type="entry name" value="Resolvase-like"/>
    <property type="match status" value="1"/>
</dbReference>
<name>A0A2S7WIZ3_9FLAO</name>
<dbReference type="GO" id="GO:0000150">
    <property type="term" value="F:DNA strand exchange activity"/>
    <property type="evidence" value="ECO:0007669"/>
    <property type="project" value="InterPro"/>
</dbReference>
<dbReference type="AlphaFoldDB" id="A0A2S7WIZ3"/>
<dbReference type="GO" id="GO:0003677">
    <property type="term" value="F:DNA binding"/>
    <property type="evidence" value="ECO:0007669"/>
    <property type="project" value="UniProtKB-KW"/>
</dbReference>
<evidence type="ECO:0000256" key="2">
    <source>
        <dbReference type="ARBA" id="ARBA00023172"/>
    </source>
</evidence>
<feature type="domain" description="Resolvase/invertase-type recombinase catalytic" evidence="3">
    <location>
        <begin position="4"/>
        <end position="140"/>
    </location>
</feature>
<dbReference type="PANTHER" id="PTHR30461">
    <property type="entry name" value="DNA-INVERTASE FROM LAMBDOID PROPHAGE"/>
    <property type="match status" value="1"/>
</dbReference>
<keyword evidence="2" id="KW-0233">DNA recombination</keyword>
<dbReference type="InterPro" id="IPR006119">
    <property type="entry name" value="Resolv_N"/>
</dbReference>
<organism evidence="4 5">
    <name type="scientific">Polaribacter glomeratus</name>
    <dbReference type="NCBI Taxonomy" id="102"/>
    <lineage>
        <taxon>Bacteria</taxon>
        <taxon>Pseudomonadati</taxon>
        <taxon>Bacteroidota</taxon>
        <taxon>Flavobacteriia</taxon>
        <taxon>Flavobacteriales</taxon>
        <taxon>Flavobacteriaceae</taxon>
    </lineage>
</organism>